<name>A0A8S5Q0B3_9CAUD</name>
<organism evidence="1">
    <name type="scientific">Myoviridae sp. ctBtT5</name>
    <dbReference type="NCBI Taxonomy" id="2825048"/>
    <lineage>
        <taxon>Viruses</taxon>
        <taxon>Duplodnaviria</taxon>
        <taxon>Heunggongvirae</taxon>
        <taxon>Uroviricota</taxon>
        <taxon>Caudoviricetes</taxon>
    </lineage>
</organism>
<accession>A0A8S5Q0B3</accession>
<proteinExistence type="predicted"/>
<reference evidence="1" key="1">
    <citation type="journal article" date="2021" name="Proc. Natl. Acad. Sci. U.S.A.">
        <title>A Catalog of Tens of Thousands of Viruses from Human Metagenomes Reveals Hidden Associations with Chronic Diseases.</title>
        <authorList>
            <person name="Tisza M.J."/>
            <person name="Buck C.B."/>
        </authorList>
    </citation>
    <scope>NUCLEOTIDE SEQUENCE</scope>
    <source>
        <strain evidence="1">CtBtT5</strain>
    </source>
</reference>
<evidence type="ECO:0000313" key="1">
    <source>
        <dbReference type="EMBL" id="DAE11964.1"/>
    </source>
</evidence>
<protein>
    <submittedName>
        <fullName evidence="1">Uncharacterized protein</fullName>
    </submittedName>
</protein>
<sequence length="47" mass="5822">MFFSKIINQRKAIWGLEISFLFFCIKRYFDYKMENLALKKEKNAKIR</sequence>
<dbReference type="EMBL" id="BK015540">
    <property type="protein sequence ID" value="DAE11964.1"/>
    <property type="molecule type" value="Genomic_DNA"/>
</dbReference>